<dbReference type="Pfam" id="PF04255">
    <property type="entry name" value="DUF433"/>
    <property type="match status" value="1"/>
</dbReference>
<accession>A0A1E5QN47</accession>
<protein>
    <recommendedName>
        <fullName evidence="2">DUF433 domain-containing protein</fullName>
    </recommendedName>
</protein>
<dbReference type="SUPFAM" id="SSF46689">
    <property type="entry name" value="Homeodomain-like"/>
    <property type="match status" value="1"/>
</dbReference>
<proteinExistence type="predicted"/>
<reference evidence="1" key="1">
    <citation type="submission" date="2016-09" db="EMBL/GenBank/DDBJ databases">
        <title>Draft genome of thermotolerant cyanobacterium Desertifilum sp. strain IPPAS B-1220.</title>
        <authorList>
            <person name="Sinetova M.A."/>
            <person name="Bolakhan K."/>
            <person name="Zayadan B.K."/>
            <person name="Mironov K.S."/>
            <person name="Ustinova V."/>
            <person name="Kupriyanova E.V."/>
            <person name="Sidorov R.A."/>
            <person name="Skrypnik A.N."/>
            <person name="Gogoleva N.E."/>
            <person name="Gogolev Y.V."/>
            <person name="Los D.A."/>
        </authorList>
    </citation>
    <scope>NUCLEOTIDE SEQUENCE [LARGE SCALE GENOMIC DNA]</scope>
    <source>
        <strain evidence="1">IPPAS B-1220</strain>
    </source>
</reference>
<dbReference type="InterPro" id="IPR036388">
    <property type="entry name" value="WH-like_DNA-bd_sf"/>
</dbReference>
<dbReference type="OrthoDB" id="486806at2"/>
<dbReference type="Gene3D" id="1.10.10.10">
    <property type="entry name" value="Winged helix-like DNA-binding domain superfamily/Winged helix DNA-binding domain"/>
    <property type="match status" value="1"/>
</dbReference>
<name>A0A1E5QN47_9CYAN</name>
<dbReference type="STRING" id="1781255.BH720_05595"/>
<dbReference type="RefSeq" id="WP_069966189.1">
    <property type="nucleotide sequence ID" value="NZ_CM124774.1"/>
</dbReference>
<gene>
    <name evidence="1" type="ORF">BH720_05595</name>
</gene>
<dbReference type="InterPro" id="IPR009057">
    <property type="entry name" value="Homeodomain-like_sf"/>
</dbReference>
<dbReference type="AlphaFoldDB" id="A0A1E5QN47"/>
<evidence type="ECO:0000313" key="1">
    <source>
        <dbReference type="EMBL" id="OEJ76031.1"/>
    </source>
</evidence>
<dbReference type="EMBL" id="MJGC01000041">
    <property type="protein sequence ID" value="OEJ76031.1"/>
    <property type="molecule type" value="Genomic_DNA"/>
</dbReference>
<evidence type="ECO:0008006" key="2">
    <source>
        <dbReference type="Google" id="ProtNLM"/>
    </source>
</evidence>
<sequence length="115" mass="13081">MSVVESKVYVEYRSGSYWIANSRISLDSVVYAFRKGLSPESIVQSFPLLTLEQVYGAIAFYLAHRPTIDLYILEEEAAFDAMPQPLQTDQPILYRKLMSFKAQQENLGSEHSLPS</sequence>
<dbReference type="InterPro" id="IPR007367">
    <property type="entry name" value="DUF433"/>
</dbReference>
<comment type="caution">
    <text evidence="1">The sequence shown here is derived from an EMBL/GenBank/DDBJ whole genome shotgun (WGS) entry which is preliminary data.</text>
</comment>
<organism evidence="1">
    <name type="scientific">Desertifilum tharense IPPAS B-1220</name>
    <dbReference type="NCBI Taxonomy" id="1781255"/>
    <lineage>
        <taxon>Bacteria</taxon>
        <taxon>Bacillati</taxon>
        <taxon>Cyanobacteriota</taxon>
        <taxon>Cyanophyceae</taxon>
        <taxon>Desertifilales</taxon>
        <taxon>Desertifilaceae</taxon>
        <taxon>Desertifilum</taxon>
    </lineage>
</organism>